<dbReference type="PROSITE" id="PS51375">
    <property type="entry name" value="PPR"/>
    <property type="match status" value="10"/>
</dbReference>
<evidence type="ECO:0000313" key="4">
    <source>
        <dbReference type="EMBL" id="EXB48288.1"/>
    </source>
</evidence>
<dbReference type="KEGG" id="mnt:21387295"/>
<dbReference type="InterPro" id="IPR002885">
    <property type="entry name" value="PPR_rpt"/>
</dbReference>
<name>W9QXD2_9ROSA</name>
<feature type="repeat" description="PPR" evidence="3">
    <location>
        <begin position="327"/>
        <end position="361"/>
    </location>
</feature>
<feature type="repeat" description="PPR" evidence="3">
    <location>
        <begin position="468"/>
        <end position="502"/>
    </location>
</feature>
<feature type="repeat" description="PPR" evidence="3">
    <location>
        <begin position="221"/>
        <end position="255"/>
    </location>
</feature>
<feature type="repeat" description="PPR" evidence="3">
    <location>
        <begin position="292"/>
        <end position="326"/>
    </location>
</feature>
<dbReference type="AlphaFoldDB" id="W9QXD2"/>
<keyword evidence="2" id="KW-0677">Repeat</keyword>
<dbReference type="Pfam" id="PF01535">
    <property type="entry name" value="PPR"/>
    <property type="match status" value="1"/>
</dbReference>
<evidence type="ECO:0000313" key="5">
    <source>
        <dbReference type="Proteomes" id="UP000030645"/>
    </source>
</evidence>
<protein>
    <recommendedName>
        <fullName evidence="6">Pentatricopeptide repeat-containing protein</fullName>
    </recommendedName>
</protein>
<accession>W9QXD2</accession>
<reference evidence="5" key="1">
    <citation type="submission" date="2013-01" db="EMBL/GenBank/DDBJ databases">
        <title>Draft Genome Sequence of a Mulberry Tree, Morus notabilis C.K. Schneid.</title>
        <authorList>
            <person name="He N."/>
            <person name="Zhao S."/>
        </authorList>
    </citation>
    <scope>NUCLEOTIDE SEQUENCE</scope>
</reference>
<dbReference type="EMBL" id="KE343934">
    <property type="protein sequence ID" value="EXB48288.1"/>
    <property type="molecule type" value="Genomic_DNA"/>
</dbReference>
<dbReference type="Gene3D" id="1.25.40.10">
    <property type="entry name" value="Tetratricopeptide repeat domain"/>
    <property type="match status" value="4"/>
</dbReference>
<feature type="repeat" description="PPR" evidence="3">
    <location>
        <begin position="397"/>
        <end position="431"/>
    </location>
</feature>
<organism evidence="4 5">
    <name type="scientific">Morus notabilis</name>
    <dbReference type="NCBI Taxonomy" id="981085"/>
    <lineage>
        <taxon>Eukaryota</taxon>
        <taxon>Viridiplantae</taxon>
        <taxon>Streptophyta</taxon>
        <taxon>Embryophyta</taxon>
        <taxon>Tracheophyta</taxon>
        <taxon>Spermatophyta</taxon>
        <taxon>Magnoliopsida</taxon>
        <taxon>eudicotyledons</taxon>
        <taxon>Gunneridae</taxon>
        <taxon>Pentapetalae</taxon>
        <taxon>rosids</taxon>
        <taxon>fabids</taxon>
        <taxon>Rosales</taxon>
        <taxon>Moraceae</taxon>
        <taxon>Moreae</taxon>
        <taxon>Morus</taxon>
    </lineage>
</organism>
<feature type="repeat" description="PPR" evidence="3">
    <location>
        <begin position="257"/>
        <end position="291"/>
    </location>
</feature>
<dbReference type="eggNOG" id="KOG4197">
    <property type="taxonomic scope" value="Eukaryota"/>
</dbReference>
<keyword evidence="5" id="KW-1185">Reference proteome</keyword>
<sequence>MSLARRALTNSQDNAIVTSITSLLQALNPQSSNLSDLSSEPLNQFSPDLNPNLVIRVIKNQSNPYHGLFFFNWASNPSPNPCNYSHTFQCFAAITDLLLSHFLFSTASSLLLQSDKLSDSMIGRFIKAHGNRGDIRAAIDWFHRAKAIENGRCLSSYNAVLAVMVSANRINLAKAFYDQMMEENLVKPDVFTYTTMIRGFCKMGMVEHAQKMFDEMGCDPNSFTCNTLITGYCRKGDMESARGVFGFMMESKICLPDTVTYTTLIDGYSKKGEVGKAINLLKEMEERGIEPNVFTYNALIHGLCLIGDLHEAKRMITEMRLNGIKDDVGTHTTILKGLCITGKLDEAFAVLREMVFLGMNLDVKAYGVVLNECCRRRKPEEAISLLREMRVQGLNPHVSSFNAVLRSLGENGELDRASLLLKQMPKMGCSPNFVSYCTVICSLCGMKGMMQEVEELVHYMIHDGHIPDLALYCCLVKSYCEDGNVDKAMRVFNETLDRNYIINLDSFSALINALCAAGRHKEAITIFKDVSRRCSKLDRNTYKKVVDELLCKYLGEKKEEYLT</sequence>
<dbReference type="Pfam" id="PF12854">
    <property type="entry name" value="PPR_1"/>
    <property type="match status" value="2"/>
</dbReference>
<dbReference type="Pfam" id="PF13041">
    <property type="entry name" value="PPR_2"/>
    <property type="match status" value="4"/>
</dbReference>
<evidence type="ECO:0000256" key="1">
    <source>
        <dbReference type="ARBA" id="ARBA00007626"/>
    </source>
</evidence>
<feature type="repeat" description="PPR" evidence="3">
    <location>
        <begin position="432"/>
        <end position="467"/>
    </location>
</feature>
<dbReference type="PANTHER" id="PTHR46128">
    <property type="entry name" value="MITOCHONDRIAL GROUP I INTRON SPLICING FACTOR CCM1"/>
    <property type="match status" value="1"/>
</dbReference>
<dbReference type="SUPFAM" id="SSF81901">
    <property type="entry name" value="HCP-like"/>
    <property type="match status" value="1"/>
</dbReference>
<feature type="repeat" description="PPR" evidence="3">
    <location>
        <begin position="503"/>
        <end position="537"/>
    </location>
</feature>
<dbReference type="OrthoDB" id="185373at2759"/>
<evidence type="ECO:0000256" key="3">
    <source>
        <dbReference type="PROSITE-ProRule" id="PRU00708"/>
    </source>
</evidence>
<dbReference type="InterPro" id="IPR011990">
    <property type="entry name" value="TPR-like_helical_dom_sf"/>
</dbReference>
<dbReference type="PANTHER" id="PTHR46128:SF211">
    <property type="entry name" value="PENTACOTRIPEPTIDE-REPEAT REGION OF PRORP DOMAIN-CONTAINING PROTEIN"/>
    <property type="match status" value="1"/>
</dbReference>
<proteinExistence type="inferred from homology"/>
<feature type="repeat" description="PPR" evidence="3">
    <location>
        <begin position="362"/>
        <end position="396"/>
    </location>
</feature>
<evidence type="ECO:0008006" key="6">
    <source>
        <dbReference type="Google" id="ProtNLM"/>
    </source>
</evidence>
<dbReference type="InterPro" id="IPR050872">
    <property type="entry name" value="PPR_P_subfamily"/>
</dbReference>
<gene>
    <name evidence="4" type="ORF">L484_003771</name>
</gene>
<dbReference type="Proteomes" id="UP000030645">
    <property type="component" value="Unassembled WGS sequence"/>
</dbReference>
<dbReference type="NCBIfam" id="TIGR00756">
    <property type="entry name" value="PPR"/>
    <property type="match status" value="10"/>
</dbReference>
<feature type="repeat" description="PPR" evidence="3">
    <location>
        <begin position="189"/>
        <end position="219"/>
    </location>
</feature>
<evidence type="ECO:0000256" key="2">
    <source>
        <dbReference type="ARBA" id="ARBA00022737"/>
    </source>
</evidence>
<comment type="similarity">
    <text evidence="1">Belongs to the PPR family. P subfamily.</text>
</comment>